<keyword evidence="2" id="KW-1185">Reference proteome</keyword>
<sequence length="141" mass="16408">MNTRVGLIHTALNDQHFRRFFTRHPQLSLRITHANNRKKEREWTHELADRYIAKLTELQDGGFLGEPDQVCNWDEPTFNTTEMFDRVVGRKGLRQVYSQYDGTEKKLVTILPCGNAAGMQLLFIALFSGKRRVRSRLEGTE</sequence>
<dbReference type="Proteomes" id="UP000186922">
    <property type="component" value="Unassembled WGS sequence"/>
</dbReference>
<comment type="caution">
    <text evidence="1">The sequence shown here is derived from an EMBL/GenBank/DDBJ whole genome shotgun (WGS) entry which is preliminary data.</text>
</comment>
<dbReference type="EMBL" id="BDGG01000001">
    <property type="protein sequence ID" value="GAU88013.1"/>
    <property type="molecule type" value="Genomic_DNA"/>
</dbReference>
<protein>
    <recommendedName>
        <fullName evidence="3">DDE-1 domain-containing protein</fullName>
    </recommendedName>
</protein>
<evidence type="ECO:0000313" key="2">
    <source>
        <dbReference type="Proteomes" id="UP000186922"/>
    </source>
</evidence>
<proteinExistence type="predicted"/>
<evidence type="ECO:0008006" key="3">
    <source>
        <dbReference type="Google" id="ProtNLM"/>
    </source>
</evidence>
<evidence type="ECO:0000313" key="1">
    <source>
        <dbReference type="EMBL" id="GAU88013.1"/>
    </source>
</evidence>
<name>A0A1D1UNS8_RAMVA</name>
<dbReference type="AlphaFoldDB" id="A0A1D1UNS8"/>
<accession>A0A1D1UNS8</accession>
<reference evidence="1 2" key="1">
    <citation type="journal article" date="2016" name="Nat. Commun.">
        <title>Extremotolerant tardigrade genome and improved radiotolerance of human cultured cells by tardigrade-unique protein.</title>
        <authorList>
            <person name="Hashimoto T."/>
            <person name="Horikawa D.D."/>
            <person name="Saito Y."/>
            <person name="Kuwahara H."/>
            <person name="Kozuka-Hata H."/>
            <person name="Shin-I T."/>
            <person name="Minakuchi Y."/>
            <person name="Ohishi K."/>
            <person name="Motoyama A."/>
            <person name="Aizu T."/>
            <person name="Enomoto A."/>
            <person name="Kondo K."/>
            <person name="Tanaka S."/>
            <person name="Hara Y."/>
            <person name="Koshikawa S."/>
            <person name="Sagara H."/>
            <person name="Miura T."/>
            <person name="Yokobori S."/>
            <person name="Miyagawa K."/>
            <person name="Suzuki Y."/>
            <person name="Kubo T."/>
            <person name="Oyama M."/>
            <person name="Kohara Y."/>
            <person name="Fujiyama A."/>
            <person name="Arakawa K."/>
            <person name="Katayama T."/>
            <person name="Toyoda A."/>
            <person name="Kunieda T."/>
        </authorList>
    </citation>
    <scope>NUCLEOTIDE SEQUENCE [LARGE SCALE GENOMIC DNA]</scope>
    <source>
        <strain evidence="1 2">YOKOZUNA-1</strain>
    </source>
</reference>
<organism evidence="1 2">
    <name type="scientific">Ramazzottius varieornatus</name>
    <name type="common">Water bear</name>
    <name type="synonym">Tardigrade</name>
    <dbReference type="NCBI Taxonomy" id="947166"/>
    <lineage>
        <taxon>Eukaryota</taxon>
        <taxon>Metazoa</taxon>
        <taxon>Ecdysozoa</taxon>
        <taxon>Tardigrada</taxon>
        <taxon>Eutardigrada</taxon>
        <taxon>Parachela</taxon>
        <taxon>Hypsibioidea</taxon>
        <taxon>Ramazzottiidae</taxon>
        <taxon>Ramazzottius</taxon>
    </lineage>
</organism>
<gene>
    <name evidence="1" type="primary">RvY_00786-1</name>
    <name evidence="1" type="synonym">RvY_00786.1</name>
    <name evidence="1" type="ORF">RvY_00786</name>
</gene>
<dbReference type="OrthoDB" id="4327074at2759"/>